<name>A0A0G4NLI9_VERLO</name>
<evidence type="ECO:0000313" key="3">
    <source>
        <dbReference type="Proteomes" id="UP000045706"/>
    </source>
</evidence>
<feature type="region of interest" description="Disordered" evidence="1">
    <location>
        <begin position="1"/>
        <end position="37"/>
    </location>
</feature>
<organism evidence="2 3">
    <name type="scientific">Verticillium longisporum</name>
    <name type="common">Verticillium dahliae var. longisporum</name>
    <dbReference type="NCBI Taxonomy" id="100787"/>
    <lineage>
        <taxon>Eukaryota</taxon>
        <taxon>Fungi</taxon>
        <taxon>Dikarya</taxon>
        <taxon>Ascomycota</taxon>
        <taxon>Pezizomycotina</taxon>
        <taxon>Sordariomycetes</taxon>
        <taxon>Hypocreomycetidae</taxon>
        <taxon>Glomerellales</taxon>
        <taxon>Plectosphaerellaceae</taxon>
        <taxon>Verticillium</taxon>
    </lineage>
</organism>
<evidence type="ECO:0000313" key="2">
    <source>
        <dbReference type="EMBL" id="CRK47325.1"/>
    </source>
</evidence>
<dbReference type="Proteomes" id="UP000045706">
    <property type="component" value="Unassembled WGS sequence"/>
</dbReference>
<feature type="compositionally biased region" description="Basic residues" evidence="1">
    <location>
        <begin position="1"/>
        <end position="12"/>
    </location>
</feature>
<feature type="compositionally biased region" description="Low complexity" evidence="1">
    <location>
        <begin position="13"/>
        <end position="27"/>
    </location>
</feature>
<gene>
    <name evidence="2" type="ORF">BN1723_020256</name>
</gene>
<evidence type="ECO:0000256" key="1">
    <source>
        <dbReference type="SAM" id="MobiDB-lite"/>
    </source>
</evidence>
<sequence length="56" mass="6428">TRTPARPRRTRPRSLSTSSRKSRAPSAMPRARSTPSWRWRAMSTWTLSRPLSTTST</sequence>
<dbReference type="AlphaFoldDB" id="A0A0G4NLI9"/>
<dbReference type="EMBL" id="CVQI01036444">
    <property type="protein sequence ID" value="CRK47325.1"/>
    <property type="molecule type" value="Genomic_DNA"/>
</dbReference>
<accession>A0A0G4NLI9</accession>
<protein>
    <submittedName>
        <fullName evidence="2">Uncharacterized protein</fullName>
    </submittedName>
</protein>
<proteinExistence type="predicted"/>
<reference evidence="3" key="1">
    <citation type="submission" date="2015-05" db="EMBL/GenBank/DDBJ databases">
        <authorList>
            <person name="Fogelqvist Johan"/>
        </authorList>
    </citation>
    <scope>NUCLEOTIDE SEQUENCE [LARGE SCALE GENOMIC DNA]</scope>
</reference>
<feature type="non-terminal residue" evidence="2">
    <location>
        <position position="1"/>
    </location>
</feature>